<keyword evidence="3" id="KW-1003">Cell membrane</keyword>
<dbReference type="EMBL" id="VUNA01000020">
    <property type="protein sequence ID" value="MST71317.1"/>
    <property type="molecule type" value="Genomic_DNA"/>
</dbReference>
<comment type="subcellular location">
    <subcellularLocation>
        <location evidence="1">Cell membrane</location>
        <topology evidence="1">Multi-pass membrane protein</topology>
    </subcellularLocation>
</comment>
<feature type="transmembrane region" description="Helical" evidence="7">
    <location>
        <begin position="98"/>
        <end position="119"/>
    </location>
</feature>
<gene>
    <name evidence="8" type="ORF">FYJ65_08365</name>
</gene>
<protein>
    <submittedName>
        <fullName evidence="8">MATE family efflux transporter</fullName>
    </submittedName>
</protein>
<dbReference type="PIRSF" id="PIRSF006603">
    <property type="entry name" value="DinF"/>
    <property type="match status" value="1"/>
</dbReference>
<evidence type="ECO:0000256" key="5">
    <source>
        <dbReference type="ARBA" id="ARBA00022989"/>
    </source>
</evidence>
<dbReference type="PANTHER" id="PTHR43549">
    <property type="entry name" value="MULTIDRUG RESISTANCE PROTEIN YPNP-RELATED"/>
    <property type="match status" value="1"/>
</dbReference>
<dbReference type="GO" id="GO:0005886">
    <property type="term" value="C:plasma membrane"/>
    <property type="evidence" value="ECO:0007669"/>
    <property type="project" value="UniProtKB-SubCell"/>
</dbReference>
<keyword evidence="9" id="KW-1185">Reference proteome</keyword>
<organism evidence="8 9">
    <name type="scientific">Mogibacterium kristiansenii</name>
    <dbReference type="NCBI Taxonomy" id="2606708"/>
    <lineage>
        <taxon>Bacteria</taxon>
        <taxon>Bacillati</taxon>
        <taxon>Bacillota</taxon>
        <taxon>Clostridia</taxon>
        <taxon>Peptostreptococcales</taxon>
        <taxon>Anaerovoracaceae</taxon>
        <taxon>Mogibacterium</taxon>
    </lineage>
</organism>
<dbReference type="CDD" id="cd13138">
    <property type="entry name" value="MATE_yoeA_like"/>
    <property type="match status" value="1"/>
</dbReference>
<evidence type="ECO:0000256" key="7">
    <source>
        <dbReference type="SAM" id="Phobius"/>
    </source>
</evidence>
<feature type="transmembrane region" description="Helical" evidence="7">
    <location>
        <begin position="392"/>
        <end position="411"/>
    </location>
</feature>
<keyword evidence="2" id="KW-0813">Transport</keyword>
<evidence type="ECO:0000313" key="8">
    <source>
        <dbReference type="EMBL" id="MST71317.1"/>
    </source>
</evidence>
<evidence type="ECO:0000256" key="1">
    <source>
        <dbReference type="ARBA" id="ARBA00004651"/>
    </source>
</evidence>
<evidence type="ECO:0000256" key="6">
    <source>
        <dbReference type="ARBA" id="ARBA00023136"/>
    </source>
</evidence>
<evidence type="ECO:0000313" key="9">
    <source>
        <dbReference type="Proteomes" id="UP000469424"/>
    </source>
</evidence>
<sequence>MSTNSSSTHLMTEGNILKEILLFSVPLILGNLLQQFYNTFDSIIVGKFVGANALAAVGSSGSLIFLIISFAQGAAVGAGVIVSQYLGGQNRNGVQKAVHTSIAIALFLGVVMSILGVLVSRPLLLWMDTPKEVLPESIVYLKIYFAGTIFTVLYNMVSGILNAVGNSKRSLIYLAIASITNIVLDIVLVALLRMGIAGAAIATVFSQFISCVFSMHFLLKTNESYQVSLKKIRFHKMVCIRIIKVGLPAGIQNTVIAISNVLVQASVNGFGATSMAGFGAYLKVDGFNILPVMSISMAVTTFTGQNFGAGKLDRVKKGMNKTLWIGIIYTIVTGALILLFADPIMRLFTDDPGVVAYGKQAMHYFCPFYWLLSILHGLAGTIRGTGKSIPPMAVLLISLCLFRIFWIQLILPHYTTIDGIFVLYPISWAVGVVLMILYTIFGHWLYPVNHKNKFHQE</sequence>
<dbReference type="AlphaFoldDB" id="A0A6N7X774"/>
<dbReference type="NCBIfam" id="TIGR00797">
    <property type="entry name" value="matE"/>
    <property type="match status" value="1"/>
</dbReference>
<dbReference type="GO" id="GO:0015297">
    <property type="term" value="F:antiporter activity"/>
    <property type="evidence" value="ECO:0007669"/>
    <property type="project" value="InterPro"/>
</dbReference>
<keyword evidence="4 7" id="KW-0812">Transmembrane</keyword>
<dbReference type="RefSeq" id="WP_154554881.1">
    <property type="nucleotide sequence ID" value="NZ_VUNA01000020.1"/>
</dbReference>
<dbReference type="InterPro" id="IPR048279">
    <property type="entry name" value="MdtK-like"/>
</dbReference>
<reference evidence="8 9" key="1">
    <citation type="submission" date="2019-08" db="EMBL/GenBank/DDBJ databases">
        <title>In-depth cultivation of the pig gut microbiome towards novel bacterial diversity and tailored functional studies.</title>
        <authorList>
            <person name="Wylensek D."/>
            <person name="Hitch T.C.A."/>
            <person name="Clavel T."/>
        </authorList>
    </citation>
    <scope>NUCLEOTIDE SEQUENCE [LARGE SCALE GENOMIC DNA]</scope>
    <source>
        <strain evidence="8 9">WCA-MUC-591-APC-4B</strain>
    </source>
</reference>
<dbReference type="GO" id="GO:0042910">
    <property type="term" value="F:xenobiotic transmembrane transporter activity"/>
    <property type="evidence" value="ECO:0007669"/>
    <property type="project" value="InterPro"/>
</dbReference>
<dbReference type="Pfam" id="PF01554">
    <property type="entry name" value="MatE"/>
    <property type="match status" value="2"/>
</dbReference>
<feature type="transmembrane region" description="Helical" evidence="7">
    <location>
        <begin position="240"/>
        <end position="267"/>
    </location>
</feature>
<feature type="transmembrane region" description="Helical" evidence="7">
    <location>
        <begin position="139"/>
        <end position="164"/>
    </location>
</feature>
<proteinExistence type="predicted"/>
<feature type="transmembrane region" description="Helical" evidence="7">
    <location>
        <begin position="361"/>
        <end position="380"/>
    </location>
</feature>
<accession>A0A6N7X774</accession>
<dbReference type="PANTHER" id="PTHR43549:SF3">
    <property type="entry name" value="MULTIDRUG RESISTANCE PROTEIN YPNP-RELATED"/>
    <property type="match status" value="1"/>
</dbReference>
<evidence type="ECO:0000256" key="4">
    <source>
        <dbReference type="ARBA" id="ARBA00022692"/>
    </source>
</evidence>
<feature type="transmembrane region" description="Helical" evidence="7">
    <location>
        <begin position="287"/>
        <end position="310"/>
    </location>
</feature>
<dbReference type="InterPro" id="IPR052031">
    <property type="entry name" value="Membrane_Transporter-Flippase"/>
</dbReference>
<dbReference type="InterPro" id="IPR002528">
    <property type="entry name" value="MATE_fam"/>
</dbReference>
<feature type="transmembrane region" description="Helical" evidence="7">
    <location>
        <begin position="20"/>
        <end position="37"/>
    </location>
</feature>
<keyword evidence="5 7" id="KW-1133">Transmembrane helix</keyword>
<name>A0A6N7X774_9FIRM</name>
<feature type="transmembrane region" description="Helical" evidence="7">
    <location>
        <begin position="198"/>
        <end position="219"/>
    </location>
</feature>
<comment type="caution">
    <text evidence="8">The sequence shown here is derived from an EMBL/GenBank/DDBJ whole genome shotgun (WGS) entry which is preliminary data.</text>
</comment>
<evidence type="ECO:0000256" key="2">
    <source>
        <dbReference type="ARBA" id="ARBA00022448"/>
    </source>
</evidence>
<dbReference type="Proteomes" id="UP000469424">
    <property type="component" value="Unassembled WGS sequence"/>
</dbReference>
<feature type="transmembrane region" description="Helical" evidence="7">
    <location>
        <begin position="423"/>
        <end position="446"/>
    </location>
</feature>
<feature type="transmembrane region" description="Helical" evidence="7">
    <location>
        <begin position="63"/>
        <end position="86"/>
    </location>
</feature>
<evidence type="ECO:0000256" key="3">
    <source>
        <dbReference type="ARBA" id="ARBA00022475"/>
    </source>
</evidence>
<feature type="transmembrane region" description="Helical" evidence="7">
    <location>
        <begin position="171"/>
        <end position="192"/>
    </location>
</feature>
<feature type="transmembrane region" description="Helical" evidence="7">
    <location>
        <begin position="322"/>
        <end position="341"/>
    </location>
</feature>
<keyword evidence="6 7" id="KW-0472">Membrane</keyword>